<dbReference type="InterPro" id="IPR027417">
    <property type="entry name" value="P-loop_NTPase"/>
</dbReference>
<dbReference type="InterPro" id="IPR003373">
    <property type="entry name" value="Fe2_transport_prot-B"/>
</dbReference>
<organism evidence="18 19">
    <name type="scientific">Alloprevotella tannerae</name>
    <dbReference type="NCBI Taxonomy" id="76122"/>
    <lineage>
        <taxon>Bacteria</taxon>
        <taxon>Pseudomonadati</taxon>
        <taxon>Bacteroidota</taxon>
        <taxon>Bacteroidia</taxon>
        <taxon>Bacteroidales</taxon>
        <taxon>Prevotellaceae</taxon>
        <taxon>Alloprevotella</taxon>
    </lineage>
</organism>
<dbReference type="CDD" id="cd01879">
    <property type="entry name" value="FeoB"/>
    <property type="match status" value="1"/>
</dbReference>
<feature type="transmembrane region" description="Helical" evidence="16">
    <location>
        <begin position="550"/>
        <end position="573"/>
    </location>
</feature>
<dbReference type="Gene3D" id="3.40.50.300">
    <property type="entry name" value="P-loop containing nucleotide triphosphate hydrolases"/>
    <property type="match status" value="1"/>
</dbReference>
<dbReference type="GO" id="GO:0015093">
    <property type="term" value="F:ferrous iron transmembrane transporter activity"/>
    <property type="evidence" value="ECO:0007669"/>
    <property type="project" value="UniProtKB-UniRule"/>
</dbReference>
<dbReference type="Pfam" id="PF02421">
    <property type="entry name" value="FeoB_N"/>
    <property type="match status" value="1"/>
</dbReference>
<dbReference type="GO" id="GO:0005525">
    <property type="term" value="F:GTP binding"/>
    <property type="evidence" value="ECO:0007669"/>
    <property type="project" value="UniProtKB-KW"/>
</dbReference>
<feature type="binding site" evidence="14">
    <location>
        <begin position="178"/>
        <end position="181"/>
    </location>
    <ligand>
        <name>GTP</name>
        <dbReference type="ChEBI" id="CHEBI:37565"/>
        <label>1</label>
    </ligand>
</feature>
<dbReference type="InterPro" id="IPR030389">
    <property type="entry name" value="G_FEOB_dom"/>
</dbReference>
<comment type="function">
    <text evidence="16">Probable transporter of a GTP-driven Fe(2+) uptake system.</text>
</comment>
<keyword evidence="3" id="KW-1003">Cell membrane</keyword>
<keyword evidence="6 14" id="KW-0547">Nucleotide-binding</keyword>
<keyword evidence="10 14" id="KW-0342">GTP-binding</keyword>
<dbReference type="FunFam" id="1.10.287.1770:FF:000003">
    <property type="entry name" value="Ferrous iron transport protein B"/>
    <property type="match status" value="1"/>
</dbReference>
<evidence type="ECO:0000256" key="16">
    <source>
        <dbReference type="RuleBase" id="RU362098"/>
    </source>
</evidence>
<evidence type="ECO:0000256" key="5">
    <source>
        <dbReference type="ARBA" id="ARBA00022692"/>
    </source>
</evidence>
<evidence type="ECO:0000256" key="15">
    <source>
        <dbReference type="PIRSR" id="PIRSR603373-2"/>
    </source>
</evidence>
<keyword evidence="5 16" id="KW-0812">Transmembrane</keyword>
<evidence type="ECO:0000256" key="3">
    <source>
        <dbReference type="ARBA" id="ARBA00022475"/>
    </source>
</evidence>
<dbReference type="Pfam" id="PF07670">
    <property type="entry name" value="Gate"/>
    <property type="match status" value="2"/>
</dbReference>
<dbReference type="Pfam" id="PF07664">
    <property type="entry name" value="FeoB_C"/>
    <property type="match status" value="1"/>
</dbReference>
<dbReference type="InterPro" id="IPR038157">
    <property type="entry name" value="FeoA_core_dom"/>
</dbReference>
<feature type="transmembrane region" description="Helical" evidence="16">
    <location>
        <begin position="523"/>
        <end position="543"/>
    </location>
</feature>
<dbReference type="InterPro" id="IPR007167">
    <property type="entry name" value="Fe-transptr_FeoA-like"/>
</dbReference>
<evidence type="ECO:0000256" key="9">
    <source>
        <dbReference type="ARBA" id="ARBA00023065"/>
    </source>
</evidence>
<feature type="binding site" evidence="15">
    <location>
        <position position="141"/>
    </location>
    <ligand>
        <name>Mg(2+)</name>
        <dbReference type="ChEBI" id="CHEBI:18420"/>
        <label>2</label>
    </ligand>
</feature>
<evidence type="ECO:0000256" key="11">
    <source>
        <dbReference type="ARBA" id="ARBA00023136"/>
    </source>
</evidence>
<dbReference type="Gene3D" id="1.10.287.1770">
    <property type="match status" value="1"/>
</dbReference>
<evidence type="ECO:0000256" key="2">
    <source>
        <dbReference type="ARBA" id="ARBA00022448"/>
    </source>
</evidence>
<keyword evidence="2 16" id="KW-0813">Transport</keyword>
<evidence type="ECO:0000256" key="13">
    <source>
        <dbReference type="NCBIfam" id="TIGR00437"/>
    </source>
</evidence>
<evidence type="ECO:0000259" key="17">
    <source>
        <dbReference type="PROSITE" id="PS51711"/>
    </source>
</evidence>
<proteinExistence type="inferred from homology"/>
<dbReference type="PANTHER" id="PTHR43185:SF1">
    <property type="entry name" value="FE(2+) TRANSPORTER FEOB"/>
    <property type="match status" value="1"/>
</dbReference>
<dbReference type="RefSeq" id="WP_303762857.1">
    <property type="nucleotide sequence ID" value="NZ_JABZGR010000002.1"/>
</dbReference>
<accession>A0A929RXZ3</accession>
<feature type="binding site" evidence="15">
    <location>
        <position position="142"/>
    </location>
    <ligand>
        <name>Mg(2+)</name>
        <dbReference type="ChEBI" id="CHEBI:18420"/>
        <label>2</label>
    </ligand>
</feature>
<dbReference type="InterPro" id="IPR011642">
    <property type="entry name" value="Gate_dom"/>
</dbReference>
<dbReference type="Gene3D" id="2.30.30.90">
    <property type="match status" value="1"/>
</dbReference>
<comment type="subcellular location">
    <subcellularLocation>
        <location evidence="16">Cell inner membrane</location>
        <topology evidence="16">Multi-pass membrane protein</topology>
    </subcellularLocation>
    <subcellularLocation>
        <location evidence="1">Cell membrane</location>
        <topology evidence="1">Multi-pass membrane protein</topology>
    </subcellularLocation>
</comment>
<evidence type="ECO:0000256" key="8">
    <source>
        <dbReference type="ARBA" id="ARBA00023004"/>
    </source>
</evidence>
<evidence type="ECO:0000256" key="4">
    <source>
        <dbReference type="ARBA" id="ARBA00022496"/>
    </source>
</evidence>
<dbReference type="Proteomes" id="UP000704068">
    <property type="component" value="Unassembled WGS sequence"/>
</dbReference>
<feature type="binding site" evidence="14">
    <location>
        <begin position="127"/>
        <end position="134"/>
    </location>
    <ligand>
        <name>GTP</name>
        <dbReference type="ChEBI" id="CHEBI:37565"/>
        <label>1</label>
    </ligand>
</feature>
<dbReference type="InterPro" id="IPR041069">
    <property type="entry name" value="FeoB_Cyto"/>
</dbReference>
<evidence type="ECO:0000256" key="14">
    <source>
        <dbReference type="PIRSR" id="PIRSR603373-1"/>
    </source>
</evidence>
<dbReference type="GO" id="GO:0046914">
    <property type="term" value="F:transition metal ion binding"/>
    <property type="evidence" value="ECO:0007669"/>
    <property type="project" value="InterPro"/>
</dbReference>
<dbReference type="Pfam" id="PF04023">
    <property type="entry name" value="FeoA"/>
    <property type="match status" value="1"/>
</dbReference>
<feature type="transmembrane region" description="Helical" evidence="16">
    <location>
        <begin position="768"/>
        <end position="788"/>
    </location>
</feature>
<sequence>MRLSELHTGERGVIVKVFGHGGFRKRIVEMGFIKGKTVRVILNAPLRDPIEYEVMGYKISLRRSEAALIEVIGEEEALTKAQQETPENRMPLHPTAEEEAELQQRLLHKMEKMADEKRRTIYVALLGNPNCGKTSLFNIASGAHEHVGNYSGVTVGAKDGFFDFTAKNGNTYHFRIVDLPGTYSLSTYSPEELYVRKQLIEETPDVIVNVIDASNLERNLYLTTQLIDMHLPLVCALNMYDELEARGDQLDHHKLGILLGAPTIPTVCRTGRGVEELFEKVIAVYEGYNPKISRHIHINHGAELESSIDKIKAAFQRNDRIRYKYSTRYLAIKCLEGDKEIDGLIDKLPNHDEIISIRYAEQQRLQKELGESAESALIDAKYGFIQGALRETFRPAKRSEEPTLTDRIDRIVTHRIWGFPIFFALLFLMFEATFTLGQYPMDWLQWLVDRIGELVSGNMAPGALRDLLVDGIIGGVGAVIVFLPNILILYTFISLLEDSGYMARAAFIMDRLMHHMGLHGKSFIPMIMGFGCNVPAVIATRTIENPKSRLITMLVIPMMSCSARIPIYILLIGTFFPHHAAFVLLGLYALGILMAVLMAKLFSKVLLKGVDLPFVMELPPYRLPAAKSIGRHTWEKGRQYLRKMGHIILVASIIIWFLGYFPRPTETPTPSPQPTASTQQTAQPSAEAAAPQMSYLEQAGRLIGPIMSPLGFDWRMNVGILSGVSAKELVVSTMGVMYAGEKIGDAAAAGHDTHLQSAIARSLSPASALSYLVFILLYFPCIATVTAIKNETGHWKWAIFTVCYTTGLAYAVSFIVYRLALLFL</sequence>
<evidence type="ECO:0000313" key="19">
    <source>
        <dbReference type="Proteomes" id="UP000704068"/>
    </source>
</evidence>
<dbReference type="SUPFAM" id="SSF52540">
    <property type="entry name" value="P-loop containing nucleoside triphosphate hydrolases"/>
    <property type="match status" value="1"/>
</dbReference>
<evidence type="ECO:0000313" key="18">
    <source>
        <dbReference type="EMBL" id="MBF0969739.1"/>
    </source>
</evidence>
<feature type="transmembrane region" description="Helical" evidence="16">
    <location>
        <begin position="467"/>
        <end position="493"/>
    </location>
</feature>
<dbReference type="SUPFAM" id="SSF50037">
    <property type="entry name" value="C-terminal domain of transcriptional repressors"/>
    <property type="match status" value="1"/>
</dbReference>
<dbReference type="SMART" id="SM00899">
    <property type="entry name" value="FeoA"/>
    <property type="match status" value="1"/>
</dbReference>
<keyword evidence="15" id="KW-0460">Magnesium</keyword>
<feature type="transmembrane region" description="Helical" evidence="16">
    <location>
        <begin position="644"/>
        <end position="661"/>
    </location>
</feature>
<dbReference type="InterPro" id="IPR011640">
    <property type="entry name" value="Fe2_transport_prot_B_C"/>
</dbReference>
<evidence type="ECO:0000256" key="6">
    <source>
        <dbReference type="ARBA" id="ARBA00022741"/>
    </source>
</evidence>
<feature type="transmembrane region" description="Helical" evidence="16">
    <location>
        <begin position="416"/>
        <end position="437"/>
    </location>
</feature>
<comment type="similarity">
    <text evidence="16">Belongs to the TRAFAC class TrmE-Era-EngA-EngB-Septin-like GTPase superfamily. FeoB GTPase (TC 9.A.8) family.</text>
</comment>
<dbReference type="PROSITE" id="PS51711">
    <property type="entry name" value="G_FEOB"/>
    <property type="match status" value="1"/>
</dbReference>
<protein>
    <recommendedName>
        <fullName evidence="12 13">Ferrous iron transport protein B</fullName>
    </recommendedName>
</protein>
<name>A0A929RXZ3_9BACT</name>
<dbReference type="NCBIfam" id="TIGR00437">
    <property type="entry name" value="feoB"/>
    <property type="match status" value="1"/>
</dbReference>
<feature type="transmembrane region" description="Helical" evidence="16">
    <location>
        <begin position="579"/>
        <end position="599"/>
    </location>
</feature>
<keyword evidence="7 16" id="KW-1133">Transmembrane helix</keyword>
<dbReference type="GO" id="GO:0005886">
    <property type="term" value="C:plasma membrane"/>
    <property type="evidence" value="ECO:0007669"/>
    <property type="project" value="UniProtKB-SubCell"/>
</dbReference>
<feature type="transmembrane region" description="Helical" evidence="16">
    <location>
        <begin position="797"/>
        <end position="820"/>
    </location>
</feature>
<keyword evidence="4 16" id="KW-0410">Iron transport</keyword>
<dbReference type="InterPro" id="IPR050860">
    <property type="entry name" value="FeoB_GTPase"/>
</dbReference>
<dbReference type="PANTHER" id="PTHR43185">
    <property type="entry name" value="FERROUS IRON TRANSPORT PROTEIN B"/>
    <property type="match status" value="1"/>
</dbReference>
<reference evidence="18" key="1">
    <citation type="submission" date="2020-04" db="EMBL/GenBank/DDBJ databases">
        <title>Deep metagenomics examines the oral microbiome during advanced dental caries in children, revealing novel taxa and co-occurrences with host molecules.</title>
        <authorList>
            <person name="Baker J.L."/>
            <person name="Morton J.T."/>
            <person name="Dinis M."/>
            <person name="Alvarez R."/>
            <person name="Tran N.C."/>
            <person name="Knight R."/>
            <person name="Edlund A."/>
        </authorList>
    </citation>
    <scope>NUCLEOTIDE SEQUENCE</scope>
    <source>
        <strain evidence="18">JCVI_34_bin.1</strain>
    </source>
</reference>
<comment type="caution">
    <text evidence="18">The sequence shown here is derived from an EMBL/GenBank/DDBJ whole genome shotgun (WGS) entry which is preliminary data.</text>
</comment>
<feature type="binding site" evidence="14">
    <location>
        <begin position="238"/>
        <end position="241"/>
    </location>
    <ligand>
        <name>GTP</name>
        <dbReference type="ChEBI" id="CHEBI:37565"/>
        <label>1</label>
    </ligand>
</feature>
<evidence type="ECO:0000256" key="10">
    <source>
        <dbReference type="ARBA" id="ARBA00023134"/>
    </source>
</evidence>
<keyword evidence="9" id="KW-0406">Ion transport</keyword>
<dbReference type="EMBL" id="JABZGR010000002">
    <property type="protein sequence ID" value="MBF0969739.1"/>
    <property type="molecule type" value="Genomic_DNA"/>
</dbReference>
<keyword evidence="8 16" id="KW-0408">Iron</keyword>
<feature type="binding site" evidence="15">
    <location>
        <position position="138"/>
    </location>
    <ligand>
        <name>Mg(2+)</name>
        <dbReference type="ChEBI" id="CHEBI:18420"/>
        <label>2</label>
    </ligand>
</feature>
<dbReference type="AlphaFoldDB" id="A0A929RXZ3"/>
<evidence type="ECO:0000256" key="7">
    <source>
        <dbReference type="ARBA" id="ARBA00022989"/>
    </source>
</evidence>
<feature type="domain" description="FeoB-type G" evidence="17">
    <location>
        <begin position="120"/>
        <end position="287"/>
    </location>
</feature>
<dbReference type="InterPro" id="IPR008988">
    <property type="entry name" value="Transcriptional_repressor_C"/>
</dbReference>
<keyword evidence="15" id="KW-0479">Metal-binding</keyword>
<keyword evidence="11 16" id="KW-0472">Membrane</keyword>
<gene>
    <name evidence="18" type="primary">feoB</name>
    <name evidence="18" type="ORF">HXK21_01670</name>
</gene>
<evidence type="ECO:0000256" key="12">
    <source>
        <dbReference type="ARBA" id="ARBA00031200"/>
    </source>
</evidence>
<dbReference type="Pfam" id="PF17910">
    <property type="entry name" value="FeoB_Cyto"/>
    <property type="match status" value="1"/>
</dbReference>
<evidence type="ECO:0000256" key="1">
    <source>
        <dbReference type="ARBA" id="ARBA00004651"/>
    </source>
</evidence>